<dbReference type="GO" id="GO:0031116">
    <property type="term" value="P:positive regulation of microtubule polymerization"/>
    <property type="evidence" value="ECO:0007669"/>
    <property type="project" value="TreeGrafter"/>
</dbReference>
<dbReference type="InterPro" id="IPR026179">
    <property type="entry name" value="Slain"/>
</dbReference>
<feature type="region of interest" description="Disordered" evidence="4">
    <location>
        <begin position="146"/>
        <end position="232"/>
    </location>
</feature>
<evidence type="ECO:0000313" key="5">
    <source>
        <dbReference type="EMBL" id="CAL1536854.1"/>
    </source>
</evidence>
<evidence type="ECO:0000256" key="3">
    <source>
        <dbReference type="SAM" id="Coils"/>
    </source>
</evidence>
<dbReference type="GO" id="GO:0031122">
    <property type="term" value="P:cytoplasmic microtubule organization"/>
    <property type="evidence" value="ECO:0007669"/>
    <property type="project" value="TreeGrafter"/>
</dbReference>
<proteinExistence type="inferred from homology"/>
<dbReference type="GO" id="GO:0035371">
    <property type="term" value="C:microtubule plus-end"/>
    <property type="evidence" value="ECO:0007669"/>
    <property type="project" value="TreeGrafter"/>
</dbReference>
<sequence length="457" mass="50770">MDNSDSLIDPQNEVRKLQELVKKLERQNEVLRSKQAGLASLGTRQQNGELDRINKITASDDEDSRDITKLKFRGKLALDDYEDVNFSDLSIEDDSWLYTSPKAVTPQQTKEHILSWVRQDFDHPSPEVQSSRRALISKLDEVARMKHSSSSPVIGSQPYSSRSAFALSRSTEEGNNTPPPRNALPRKSGLAPPKKPNDSSGAGKIAFDSGTFTRPKRTNAPMHGEGDQPQEFISMSNTTDISEIETLAKQQEESLRQSMTPANRKAFRAKQSLMEGDNGARLSPSRFDLEGSYLSQHRGSLGSDHSTPPDSPHNNQQFHLNNSNDSRGRRSLPSTPALQYKSHNSSDSSLERHSANSDEMNLAPEANRTMSSRLQQPNVRSNPNTPKRAVSSGLLPGLAQQQRGMSPQRTTGLPTPRRQIMRPSSASRSSLPTFRRANAPSPKPTNGYEENWRDGCF</sequence>
<evidence type="ECO:0000256" key="4">
    <source>
        <dbReference type="SAM" id="MobiDB-lite"/>
    </source>
</evidence>
<dbReference type="PANTHER" id="PTHR22406">
    <property type="entry name" value="NASCENT POLYPEPTIDE-ASSOCIATED COMPLEX SUBUNIT ALPHA, MUSCLE-SPECIFIC FORM"/>
    <property type="match status" value="1"/>
</dbReference>
<reference evidence="5 6" key="1">
    <citation type="submission" date="2024-04" db="EMBL/GenBank/DDBJ databases">
        <authorList>
            <consortium name="Genoscope - CEA"/>
            <person name="William W."/>
        </authorList>
    </citation>
    <scope>NUCLEOTIDE SEQUENCE [LARGE SCALE GENOMIC DNA]</scope>
</reference>
<organism evidence="5 6">
    <name type="scientific">Lymnaea stagnalis</name>
    <name type="common">Great pond snail</name>
    <name type="synonym">Helix stagnalis</name>
    <dbReference type="NCBI Taxonomy" id="6523"/>
    <lineage>
        <taxon>Eukaryota</taxon>
        <taxon>Metazoa</taxon>
        <taxon>Spiralia</taxon>
        <taxon>Lophotrochozoa</taxon>
        <taxon>Mollusca</taxon>
        <taxon>Gastropoda</taxon>
        <taxon>Heterobranchia</taxon>
        <taxon>Euthyneura</taxon>
        <taxon>Panpulmonata</taxon>
        <taxon>Hygrophila</taxon>
        <taxon>Lymnaeoidea</taxon>
        <taxon>Lymnaeidae</taxon>
        <taxon>Lymnaea</taxon>
    </lineage>
</organism>
<keyword evidence="2 3" id="KW-0175">Coiled coil</keyword>
<dbReference type="Pfam" id="PF15301">
    <property type="entry name" value="SLAIN"/>
    <property type="match status" value="1"/>
</dbReference>
<feature type="compositionally biased region" description="Polar residues" evidence="4">
    <location>
        <begin position="422"/>
        <end position="432"/>
    </location>
</feature>
<feature type="compositionally biased region" description="Polar residues" evidence="4">
    <location>
        <begin position="295"/>
        <end position="325"/>
    </location>
</feature>
<dbReference type="Proteomes" id="UP001497497">
    <property type="component" value="Unassembled WGS sequence"/>
</dbReference>
<feature type="coiled-coil region" evidence="3">
    <location>
        <begin position="7"/>
        <end position="34"/>
    </location>
</feature>
<dbReference type="GO" id="GO:0007020">
    <property type="term" value="P:microtubule nucleation"/>
    <property type="evidence" value="ECO:0007669"/>
    <property type="project" value="TreeGrafter"/>
</dbReference>
<feature type="compositionally biased region" description="Polar residues" evidence="4">
    <location>
        <begin position="399"/>
        <end position="413"/>
    </location>
</feature>
<feature type="compositionally biased region" description="Polar residues" evidence="4">
    <location>
        <begin position="368"/>
        <end position="385"/>
    </location>
</feature>
<accession>A0AAV2HTQ4</accession>
<comment type="caution">
    <text evidence="5">The sequence shown here is derived from an EMBL/GenBank/DDBJ whole genome shotgun (WGS) entry which is preliminary data.</text>
</comment>
<keyword evidence="6" id="KW-1185">Reference proteome</keyword>
<dbReference type="PANTHER" id="PTHR22406:SF7">
    <property type="entry name" value="NASCENT POLYPEPTIDE-ASSOCIATED COMPLEX SUBUNIT ALPHA, MUSCLE-SPECIFIC FORM"/>
    <property type="match status" value="1"/>
</dbReference>
<feature type="compositionally biased region" description="Polar residues" evidence="4">
    <location>
        <begin position="332"/>
        <end position="348"/>
    </location>
</feature>
<dbReference type="EMBL" id="CAXITT010000241">
    <property type="protein sequence ID" value="CAL1536854.1"/>
    <property type="molecule type" value="Genomic_DNA"/>
</dbReference>
<name>A0AAV2HTQ4_LYMST</name>
<comment type="similarity">
    <text evidence="1">Belongs to the SLAIN motif-containing family.</text>
</comment>
<evidence type="ECO:0000313" key="6">
    <source>
        <dbReference type="Proteomes" id="UP001497497"/>
    </source>
</evidence>
<evidence type="ECO:0000256" key="1">
    <source>
        <dbReference type="ARBA" id="ARBA00006652"/>
    </source>
</evidence>
<evidence type="ECO:0008006" key="7">
    <source>
        <dbReference type="Google" id="ProtNLM"/>
    </source>
</evidence>
<evidence type="ECO:0000256" key="2">
    <source>
        <dbReference type="ARBA" id="ARBA00023054"/>
    </source>
</evidence>
<dbReference type="AlphaFoldDB" id="A0AAV2HTQ4"/>
<feature type="region of interest" description="Disordered" evidence="4">
    <location>
        <begin position="295"/>
        <end position="457"/>
    </location>
</feature>
<protein>
    <recommendedName>
        <fullName evidence="7">SLAIN motif-containing protein 2</fullName>
    </recommendedName>
</protein>
<feature type="compositionally biased region" description="Polar residues" evidence="4">
    <location>
        <begin position="148"/>
        <end position="163"/>
    </location>
</feature>
<gene>
    <name evidence="5" type="ORF">GSLYS_00010767001</name>
</gene>